<dbReference type="PROSITE" id="PS00198">
    <property type="entry name" value="4FE4S_FER_1"/>
    <property type="match status" value="2"/>
</dbReference>
<dbReference type="EMBL" id="BARS01051650">
    <property type="protein sequence ID" value="GAG47436.1"/>
    <property type="molecule type" value="Genomic_DNA"/>
</dbReference>
<name>X0ZGH9_9ZZZZ</name>
<feature type="domain" description="4Fe-4S ferredoxin-type" evidence="1">
    <location>
        <begin position="29"/>
        <end position="49"/>
    </location>
</feature>
<protein>
    <recommendedName>
        <fullName evidence="1">4Fe-4S ferredoxin-type domain-containing protein</fullName>
    </recommendedName>
</protein>
<evidence type="ECO:0000259" key="1">
    <source>
        <dbReference type="PROSITE" id="PS51379"/>
    </source>
</evidence>
<dbReference type="Gene3D" id="3.30.70.20">
    <property type="match status" value="1"/>
</dbReference>
<feature type="domain" description="4Fe-4S ferredoxin-type" evidence="1">
    <location>
        <begin position="92"/>
        <end position="121"/>
    </location>
</feature>
<sequence>ATIEQIRKEREAEKQKLSDEVETKTLGIDDLAKTFSRCIDCHNCSKVCPICYCHVCFFDSKDSEHGPVYYEIELEKKGCVSMLSETTFYHLVRLFHVSASCVGCGLCADVCPANIPLWAVSLKTGEAVQKAFDYLPGKDIEEGIPLTTFKPEEFAGVE</sequence>
<reference evidence="2" key="1">
    <citation type="journal article" date="2014" name="Front. Microbiol.">
        <title>High frequency of phylogenetically diverse reductive dehalogenase-homologous genes in deep subseafloor sedimentary metagenomes.</title>
        <authorList>
            <person name="Kawai M."/>
            <person name="Futagami T."/>
            <person name="Toyoda A."/>
            <person name="Takaki Y."/>
            <person name="Nishi S."/>
            <person name="Hori S."/>
            <person name="Arai W."/>
            <person name="Tsubouchi T."/>
            <person name="Morono Y."/>
            <person name="Uchiyama I."/>
            <person name="Ito T."/>
            <person name="Fujiyama A."/>
            <person name="Inagaki F."/>
            <person name="Takami H."/>
        </authorList>
    </citation>
    <scope>NUCLEOTIDE SEQUENCE</scope>
    <source>
        <strain evidence="2">Expedition CK06-06</strain>
    </source>
</reference>
<proteinExistence type="predicted"/>
<dbReference type="AlphaFoldDB" id="X0ZGH9"/>
<evidence type="ECO:0000313" key="2">
    <source>
        <dbReference type="EMBL" id="GAG47436.1"/>
    </source>
</evidence>
<dbReference type="SUPFAM" id="SSF54862">
    <property type="entry name" value="4Fe-4S ferredoxins"/>
    <property type="match status" value="1"/>
</dbReference>
<accession>X0ZGH9</accession>
<dbReference type="PROSITE" id="PS51379">
    <property type="entry name" value="4FE4S_FER_2"/>
    <property type="match status" value="2"/>
</dbReference>
<gene>
    <name evidence="2" type="ORF">S01H1_76893</name>
</gene>
<dbReference type="Pfam" id="PF13183">
    <property type="entry name" value="Fer4_8"/>
    <property type="match status" value="1"/>
</dbReference>
<dbReference type="InterPro" id="IPR017896">
    <property type="entry name" value="4Fe4S_Fe-S-bd"/>
</dbReference>
<organism evidence="2">
    <name type="scientific">marine sediment metagenome</name>
    <dbReference type="NCBI Taxonomy" id="412755"/>
    <lineage>
        <taxon>unclassified sequences</taxon>
        <taxon>metagenomes</taxon>
        <taxon>ecological metagenomes</taxon>
    </lineage>
</organism>
<feature type="non-terminal residue" evidence="2">
    <location>
        <position position="1"/>
    </location>
</feature>
<dbReference type="InterPro" id="IPR017900">
    <property type="entry name" value="4Fe4S_Fe_S_CS"/>
</dbReference>
<comment type="caution">
    <text evidence="2">The sequence shown here is derived from an EMBL/GenBank/DDBJ whole genome shotgun (WGS) entry which is preliminary data.</text>
</comment>